<dbReference type="AlphaFoldDB" id="A0A5C5Q2T2"/>
<sequence length="693" mass="78011">MLKLKKGYTERDFGKYTESLGHYFCNALVSAYEIFWPDNSSTEVSYFYPIIKFLDFLAEDGSQEELRNFLKTGEISDPGESYIVVLFHNLMSGYRSNLDKLEIENRTKNNYAAGVRAFVRHLANRGVVPHGLNIKGFQFERGIGSTLLDVTIHKEVDIQALISQHQDTLISEGLDDLEGMESLLSNLFNEAGACASLEDSFDIVEASTRVLDSRLGALKSASADLVVQHYKLLQDARRWASNQGYQRKAKGLRDMFEQPAVGVIGGQAAKVMGAECAMIMDGCALQVIVTYCHIYHGGIYPFDKDASYAFLANRIQKSGISISDVRSALGYSREARVAAFVWLSINYAINPDALLNLATNCLIPIGNDGQYQFVWNKLRKGAENQESVVVSSRIDGVALSCDTLTAVDVVEYLRVCTENIRDFAREEDRNSLFIGFYKNYTKGTGGERVHVPSKLALNTINMSFKSLCREVSGERWSSTLKALRGSVLLLTGLVTRDAMQVMQVGRHSDLTMAAKYTHHLPEILRREKKVREFLDWFETVLTVNIDQFAEKVGIDPEAYDIRKQRILNQQFGGIHCSDPMAGVQPGTIEGKVCHRIDKCVSCSNRRSLFLATKENIANVIHWREVLAKAEECLGEEQFSRWSLWKLFVSSVLDRLYSAREQRRLLTQAEEYCNSHQNPYVDVIPVFVIEEASV</sequence>
<evidence type="ECO:0000313" key="1">
    <source>
        <dbReference type="EMBL" id="SDF56609.1"/>
    </source>
</evidence>
<evidence type="ECO:0000313" key="3">
    <source>
        <dbReference type="Proteomes" id="UP000182858"/>
    </source>
</evidence>
<dbReference type="OrthoDB" id="6092950at2"/>
<reference evidence="2 4" key="2">
    <citation type="submission" date="2019-06" db="EMBL/GenBank/DDBJ databases">
        <title>Pseudomonas bimorpha sp. nov. isolated from bovine raw milk and skim milk concentrate.</title>
        <authorList>
            <person name="Hofmann K."/>
            <person name="Huptas C."/>
            <person name="Doll E."/>
            <person name="Scherer S."/>
            <person name="Wenning M."/>
        </authorList>
    </citation>
    <scope>NUCLEOTIDE SEQUENCE [LARGE SCALE GENOMIC DNA]</scope>
    <source>
        <strain evidence="2 4">DSM 17835</strain>
    </source>
</reference>
<evidence type="ECO:0000313" key="4">
    <source>
        <dbReference type="Proteomes" id="UP000317951"/>
    </source>
</evidence>
<dbReference type="EMBL" id="LT629689">
    <property type="protein sequence ID" value="SDF56609.1"/>
    <property type="molecule type" value="Genomic_DNA"/>
</dbReference>
<gene>
    <name evidence="2" type="ORF">FIV36_29170</name>
    <name evidence="1" type="ORF">SAMN05216591_3330</name>
</gene>
<protein>
    <submittedName>
        <fullName evidence="2">Uncharacterized protein</fullName>
    </submittedName>
</protein>
<accession>A0A5C5Q2T2</accession>
<dbReference type="Proteomes" id="UP000182858">
    <property type="component" value="Chromosome I"/>
</dbReference>
<evidence type="ECO:0000313" key="2">
    <source>
        <dbReference type="EMBL" id="TWR99898.1"/>
    </source>
</evidence>
<dbReference type="GeneID" id="78554738"/>
<proteinExistence type="predicted"/>
<dbReference type="Proteomes" id="UP000317951">
    <property type="component" value="Unassembled WGS sequence"/>
</dbReference>
<keyword evidence="3" id="KW-1185">Reference proteome</keyword>
<dbReference type="RefSeq" id="WP_010567776.1">
    <property type="nucleotide sequence ID" value="NZ_LT629689.1"/>
</dbReference>
<dbReference type="EMBL" id="VFET01000042">
    <property type="protein sequence ID" value="TWR99898.1"/>
    <property type="molecule type" value="Genomic_DNA"/>
</dbReference>
<name>A0A5C5Q2T2_9PSED</name>
<organism evidence="2 4">
    <name type="scientific">Pseudomonas extremaustralis</name>
    <dbReference type="NCBI Taxonomy" id="359110"/>
    <lineage>
        <taxon>Bacteria</taxon>
        <taxon>Pseudomonadati</taxon>
        <taxon>Pseudomonadota</taxon>
        <taxon>Gammaproteobacteria</taxon>
        <taxon>Pseudomonadales</taxon>
        <taxon>Pseudomonadaceae</taxon>
        <taxon>Pseudomonas</taxon>
    </lineage>
</organism>
<reference evidence="1 3" key="1">
    <citation type="submission" date="2016-10" db="EMBL/GenBank/DDBJ databases">
        <authorList>
            <person name="Varghese N."/>
            <person name="Submissions S."/>
        </authorList>
    </citation>
    <scope>NUCLEOTIDE SEQUENCE [LARGE SCALE GENOMIC DNA]</scope>
    <source>
        <strain evidence="1 3">DSM 17835</strain>
    </source>
</reference>